<dbReference type="Gene3D" id="1.20.1110.10">
    <property type="entry name" value="Calcium-transporting ATPase, transmembrane domain"/>
    <property type="match status" value="1"/>
</dbReference>
<feature type="transmembrane region" description="Helical" evidence="15">
    <location>
        <begin position="128"/>
        <end position="150"/>
    </location>
</feature>
<dbReference type="Gene3D" id="3.40.50.1000">
    <property type="entry name" value="HAD superfamily/HAD-like"/>
    <property type="match status" value="1"/>
</dbReference>
<feature type="transmembrane region" description="Helical" evidence="15">
    <location>
        <begin position="189"/>
        <end position="208"/>
    </location>
</feature>
<evidence type="ECO:0000256" key="10">
    <source>
        <dbReference type="ARBA" id="ARBA00022842"/>
    </source>
</evidence>
<dbReference type="InterPro" id="IPR023298">
    <property type="entry name" value="ATPase_P-typ_TM_dom_sf"/>
</dbReference>
<dbReference type="SUPFAM" id="SSF56784">
    <property type="entry name" value="HAD-like"/>
    <property type="match status" value="1"/>
</dbReference>
<dbReference type="NCBIfam" id="TIGR01511">
    <property type="entry name" value="ATPase-IB1_Cu"/>
    <property type="match status" value="1"/>
</dbReference>
<dbReference type="InterPro" id="IPR006121">
    <property type="entry name" value="HMA_dom"/>
</dbReference>
<feature type="transmembrane region" description="Helical" evidence="15">
    <location>
        <begin position="162"/>
        <end position="183"/>
    </location>
</feature>
<feature type="transmembrane region" description="Helical" evidence="15">
    <location>
        <begin position="347"/>
        <end position="364"/>
    </location>
</feature>
<dbReference type="Pfam" id="PF00702">
    <property type="entry name" value="Hydrolase"/>
    <property type="match status" value="1"/>
</dbReference>
<dbReference type="Pfam" id="PF00122">
    <property type="entry name" value="E1-E2_ATPase"/>
    <property type="match status" value="1"/>
</dbReference>
<dbReference type="PROSITE" id="PS01047">
    <property type="entry name" value="HMA_1"/>
    <property type="match status" value="1"/>
</dbReference>
<evidence type="ECO:0000259" key="16">
    <source>
        <dbReference type="PROSITE" id="PS50846"/>
    </source>
</evidence>
<dbReference type="CDD" id="cd00371">
    <property type="entry name" value="HMA"/>
    <property type="match status" value="1"/>
</dbReference>
<keyword evidence="13" id="KW-0406">Ion transport</keyword>
<keyword evidence="5" id="KW-0597">Phosphoprotein</keyword>
<keyword evidence="6 15" id="KW-0812">Transmembrane</keyword>
<dbReference type="InterPro" id="IPR023299">
    <property type="entry name" value="ATPase_P-typ_cyto_dom_N"/>
</dbReference>
<sequence length="746" mass="78081">MTTSATLDSITLDVRGMWCTSCANAVERVLKRQPGVLDATVSFAAESAQLQWDTQAATLAQIVAAVEKIGYPCVAEGDGHDRRAHFARIKRDLGLRLVVAVFFDMWVMAAQWPLYLFADSALSRPAQYALSLFAGSMCLPVVAWCALPFLRAGWRTLRAGAPGMDVLVSLGALGAFALSVWRLTQGDPAVYFDSAATIVTFLLAGRLIEMSVRARSADAVRTLLDLPPEQVGVVNADGSEVATLVKRVAPGSAVRIRPGERIALDGIVTHGTSRIDRSLLTGETQPASVRCGDAVEAGTLNGDGELIVRVQAAWGARRVDRIAREVRRMLARKTASQTLAERFTRHLATVVCVLALVACAVGRYRGMTWPVALEHAVAVLVITCPCALGMAVPLALSAGVGRAAREGILFRDVEALEKAGRISQVYLDKTGTLTEGRPTLVDLRLAPGVARDDLIETAALAERGSEHALAKSIRSLVPAARLDALDRATGVCRAVPGAGVEWRGEDGVCLRVGQAAWLAGNGVAVPSGPAQHTLAHVARADRWLGALAFADAPRPGAREAVRRLRASGLAVAILSGDADPVARDIAHQVGIAQTEVFSGQSPEDKARRVQAAQASLACVMFVGDGLNDAPALAAADLGVAVEGATASSVASAAIVLMGGDIARLDHALASARLTARTMKQNLAAAAVYNLMAIPLALTGHVSPAMAAALMVASSLSVTFNSARLLWAGNSRDVAAPKADGLSHVCA</sequence>
<dbReference type="NCBIfam" id="TIGR01525">
    <property type="entry name" value="ATPase-IB_hvy"/>
    <property type="match status" value="1"/>
</dbReference>
<keyword evidence="4 15" id="KW-1003">Cell membrane</keyword>
<evidence type="ECO:0000313" key="17">
    <source>
        <dbReference type="EMBL" id="PVX70700.1"/>
    </source>
</evidence>
<name>A0ABX5K9Z8_9BURK</name>
<dbReference type="InterPro" id="IPR036163">
    <property type="entry name" value="HMA_dom_sf"/>
</dbReference>
<evidence type="ECO:0000256" key="3">
    <source>
        <dbReference type="ARBA" id="ARBA00022448"/>
    </source>
</evidence>
<evidence type="ECO:0000256" key="11">
    <source>
        <dbReference type="ARBA" id="ARBA00022967"/>
    </source>
</evidence>
<keyword evidence="7 15" id="KW-0479">Metal-binding</keyword>
<dbReference type="Gene3D" id="3.40.1110.10">
    <property type="entry name" value="Calcium-transporting ATPase, cytoplasmic domain N"/>
    <property type="match status" value="1"/>
</dbReference>
<accession>A0ABX5K9Z8</accession>
<keyword evidence="11" id="KW-1278">Translocase</keyword>
<dbReference type="PANTHER" id="PTHR43520:SF5">
    <property type="entry name" value="CATION-TRANSPORTING P-TYPE ATPASE-RELATED"/>
    <property type="match status" value="1"/>
</dbReference>
<dbReference type="Pfam" id="PF00403">
    <property type="entry name" value="HMA"/>
    <property type="match status" value="1"/>
</dbReference>
<evidence type="ECO:0000256" key="14">
    <source>
        <dbReference type="ARBA" id="ARBA00023136"/>
    </source>
</evidence>
<feature type="transmembrane region" description="Helical" evidence="15">
    <location>
        <begin position="93"/>
        <end position="116"/>
    </location>
</feature>
<dbReference type="PROSITE" id="PS50846">
    <property type="entry name" value="HMA_2"/>
    <property type="match status" value="1"/>
</dbReference>
<dbReference type="InterPro" id="IPR036412">
    <property type="entry name" value="HAD-like_sf"/>
</dbReference>
<evidence type="ECO:0000256" key="2">
    <source>
        <dbReference type="ARBA" id="ARBA00006024"/>
    </source>
</evidence>
<evidence type="ECO:0000256" key="6">
    <source>
        <dbReference type="ARBA" id="ARBA00022692"/>
    </source>
</evidence>
<dbReference type="PROSITE" id="PS00154">
    <property type="entry name" value="ATPASE_E1_E2"/>
    <property type="match status" value="1"/>
</dbReference>
<dbReference type="Gene3D" id="3.30.70.100">
    <property type="match status" value="1"/>
</dbReference>
<organism evidence="17 18">
    <name type="scientific">Paraburkholderia unamae</name>
    <dbReference type="NCBI Taxonomy" id="219649"/>
    <lineage>
        <taxon>Bacteria</taxon>
        <taxon>Pseudomonadati</taxon>
        <taxon>Pseudomonadota</taxon>
        <taxon>Betaproteobacteria</taxon>
        <taxon>Burkholderiales</taxon>
        <taxon>Burkholderiaceae</taxon>
        <taxon>Paraburkholderia</taxon>
    </lineage>
</organism>
<keyword evidence="10" id="KW-0460">Magnesium</keyword>
<evidence type="ECO:0000256" key="8">
    <source>
        <dbReference type="ARBA" id="ARBA00022741"/>
    </source>
</evidence>
<evidence type="ECO:0000256" key="4">
    <source>
        <dbReference type="ARBA" id="ARBA00022475"/>
    </source>
</evidence>
<dbReference type="Gene3D" id="2.70.150.10">
    <property type="entry name" value="Calcium-transporting ATPase, cytoplasmic transduction domain A"/>
    <property type="match status" value="1"/>
</dbReference>
<evidence type="ECO:0000256" key="5">
    <source>
        <dbReference type="ARBA" id="ARBA00022553"/>
    </source>
</evidence>
<dbReference type="SUPFAM" id="SSF81653">
    <property type="entry name" value="Calcium ATPase, transduction domain A"/>
    <property type="match status" value="1"/>
</dbReference>
<comment type="similarity">
    <text evidence="2 15">Belongs to the cation transport ATPase (P-type) (TC 3.A.3) family. Type IB subfamily.</text>
</comment>
<feature type="transmembrane region" description="Helical" evidence="15">
    <location>
        <begin position="707"/>
        <end position="726"/>
    </location>
</feature>
<dbReference type="SUPFAM" id="SSF81665">
    <property type="entry name" value="Calcium ATPase, transmembrane domain M"/>
    <property type="match status" value="1"/>
</dbReference>
<comment type="subcellular location">
    <subcellularLocation>
        <location evidence="1">Cell membrane</location>
        <topology evidence="1">Multi-pass membrane protein</topology>
    </subcellularLocation>
</comment>
<dbReference type="InterPro" id="IPR017969">
    <property type="entry name" value="Heavy-metal-associated_CS"/>
</dbReference>
<dbReference type="EMBL" id="QEOB01000035">
    <property type="protein sequence ID" value="PVX70700.1"/>
    <property type="molecule type" value="Genomic_DNA"/>
</dbReference>
<dbReference type="SUPFAM" id="SSF55008">
    <property type="entry name" value="HMA, heavy metal-associated domain"/>
    <property type="match status" value="1"/>
</dbReference>
<feature type="transmembrane region" description="Helical" evidence="15">
    <location>
        <begin position="376"/>
        <end position="396"/>
    </location>
</feature>
<feature type="transmembrane region" description="Helical" evidence="15">
    <location>
        <begin position="682"/>
        <end position="701"/>
    </location>
</feature>
<keyword evidence="14 15" id="KW-0472">Membrane</keyword>
<evidence type="ECO:0000256" key="15">
    <source>
        <dbReference type="RuleBase" id="RU362081"/>
    </source>
</evidence>
<evidence type="ECO:0000256" key="13">
    <source>
        <dbReference type="ARBA" id="ARBA00023065"/>
    </source>
</evidence>
<dbReference type="InterPro" id="IPR018303">
    <property type="entry name" value="ATPase_P-typ_P_site"/>
</dbReference>
<dbReference type="InterPro" id="IPR027256">
    <property type="entry name" value="P-typ_ATPase_IB"/>
</dbReference>
<evidence type="ECO:0000256" key="9">
    <source>
        <dbReference type="ARBA" id="ARBA00022840"/>
    </source>
</evidence>
<reference evidence="17 18" key="1">
    <citation type="submission" date="2018-05" db="EMBL/GenBank/DDBJ databases">
        <title>Genomic Encyclopedia of Type Strains, Phase IV (KMG-V): Genome sequencing to study the core and pangenomes of soil and plant-associated prokaryotes.</title>
        <authorList>
            <person name="Whitman W."/>
        </authorList>
    </citation>
    <scope>NUCLEOTIDE SEQUENCE [LARGE SCALE GENOMIC DNA]</scope>
    <source>
        <strain evidence="17 18">SCZa-39</strain>
    </source>
</reference>
<evidence type="ECO:0000256" key="1">
    <source>
        <dbReference type="ARBA" id="ARBA00004651"/>
    </source>
</evidence>
<dbReference type="InterPro" id="IPR059000">
    <property type="entry name" value="ATPase_P-type_domA"/>
</dbReference>
<gene>
    <name evidence="17" type="ORF">C7402_1354</name>
</gene>
<dbReference type="InterPro" id="IPR001757">
    <property type="entry name" value="P_typ_ATPase"/>
</dbReference>
<evidence type="ECO:0000256" key="7">
    <source>
        <dbReference type="ARBA" id="ARBA00022723"/>
    </source>
</evidence>
<keyword evidence="12 15" id="KW-1133">Transmembrane helix</keyword>
<dbReference type="PANTHER" id="PTHR43520">
    <property type="entry name" value="ATP7, ISOFORM B"/>
    <property type="match status" value="1"/>
</dbReference>
<dbReference type="PRINTS" id="PR00119">
    <property type="entry name" value="CATATPASE"/>
</dbReference>
<dbReference type="RefSeq" id="WP_116614664.1">
    <property type="nucleotide sequence ID" value="NZ_QEOB01000035.1"/>
</dbReference>
<feature type="domain" description="HMA" evidence="16">
    <location>
        <begin position="8"/>
        <end position="74"/>
    </location>
</feature>
<keyword evidence="18" id="KW-1185">Reference proteome</keyword>
<dbReference type="InterPro" id="IPR023214">
    <property type="entry name" value="HAD_sf"/>
</dbReference>
<comment type="caution">
    <text evidence="17">The sequence shown here is derived from an EMBL/GenBank/DDBJ whole genome shotgun (WGS) entry which is preliminary data.</text>
</comment>
<proteinExistence type="inferred from homology"/>
<evidence type="ECO:0000313" key="18">
    <source>
        <dbReference type="Proteomes" id="UP000245712"/>
    </source>
</evidence>
<dbReference type="PRINTS" id="PR00120">
    <property type="entry name" value="HATPASE"/>
</dbReference>
<evidence type="ECO:0000256" key="12">
    <source>
        <dbReference type="ARBA" id="ARBA00022989"/>
    </source>
</evidence>
<keyword evidence="9 15" id="KW-0067">ATP-binding</keyword>
<dbReference type="Proteomes" id="UP000245712">
    <property type="component" value="Unassembled WGS sequence"/>
</dbReference>
<keyword evidence="8 15" id="KW-0547">Nucleotide-binding</keyword>
<protein>
    <submittedName>
        <fullName evidence="17">Copper/silver-translocating P-type ATPase</fullName>
    </submittedName>
</protein>
<dbReference type="NCBIfam" id="TIGR01494">
    <property type="entry name" value="ATPase_P-type"/>
    <property type="match status" value="2"/>
</dbReference>
<keyword evidence="3" id="KW-0813">Transport</keyword>
<dbReference type="InterPro" id="IPR008250">
    <property type="entry name" value="ATPase_P-typ_transduc_dom_A_sf"/>
</dbReference>